<evidence type="ECO:0000313" key="3">
    <source>
        <dbReference type="Proteomes" id="UP000240971"/>
    </source>
</evidence>
<evidence type="ECO:0000256" key="1">
    <source>
        <dbReference type="SAM" id="SignalP"/>
    </source>
</evidence>
<sequence>MRMKLLMVAVIAASGIGLASCNKKDSAKPAGTFSLKVDSISYNSNATTASFTDTVVVGKKTLIVDGVTNNFSYHLQLMITFPDSIHTGSFDQQVNLSLMNVQQLKGTGFLSKYIKVNITSINSKYAEGTFSGQLTDGVIEKPLTDGTFKVDIN</sequence>
<evidence type="ECO:0000313" key="2">
    <source>
        <dbReference type="EMBL" id="PSL49672.1"/>
    </source>
</evidence>
<dbReference type="RefSeq" id="WP_146151223.1">
    <property type="nucleotide sequence ID" value="NZ_PYAW01000001.1"/>
</dbReference>
<protein>
    <submittedName>
        <fullName evidence="2">Uncharacterized protein</fullName>
    </submittedName>
</protein>
<dbReference type="PROSITE" id="PS51257">
    <property type="entry name" value="PROKAR_LIPOPROTEIN"/>
    <property type="match status" value="1"/>
</dbReference>
<dbReference type="Proteomes" id="UP000240971">
    <property type="component" value="Unassembled WGS sequence"/>
</dbReference>
<dbReference type="AlphaFoldDB" id="A0A2P8HTZ2"/>
<keyword evidence="1" id="KW-0732">Signal</keyword>
<feature type="chain" id="PRO_5015158202" evidence="1">
    <location>
        <begin position="20"/>
        <end position="153"/>
    </location>
</feature>
<gene>
    <name evidence="2" type="ORF">CLV51_1011007</name>
</gene>
<feature type="signal peptide" evidence="1">
    <location>
        <begin position="1"/>
        <end position="19"/>
    </location>
</feature>
<reference evidence="2 3" key="1">
    <citation type="submission" date="2018-03" db="EMBL/GenBank/DDBJ databases">
        <title>Genomic Encyclopedia of Archaeal and Bacterial Type Strains, Phase II (KMG-II): from individual species to whole genera.</title>
        <authorList>
            <person name="Goeker M."/>
        </authorList>
    </citation>
    <scope>NUCLEOTIDE SEQUENCE [LARGE SCALE GENOMIC DNA]</scope>
    <source>
        <strain evidence="2 3">DSM 24859</strain>
    </source>
</reference>
<name>A0A2P8HTZ2_CHINA</name>
<accession>A0A2P8HTZ2</accession>
<keyword evidence="3" id="KW-1185">Reference proteome</keyword>
<dbReference type="OrthoDB" id="666798at2"/>
<dbReference type="EMBL" id="PYAW01000001">
    <property type="protein sequence ID" value="PSL49672.1"/>
    <property type="molecule type" value="Genomic_DNA"/>
</dbReference>
<comment type="caution">
    <text evidence="2">The sequence shown here is derived from an EMBL/GenBank/DDBJ whole genome shotgun (WGS) entry which is preliminary data.</text>
</comment>
<proteinExistence type="predicted"/>
<organism evidence="2 3">
    <name type="scientific">Chitinophaga niastensis</name>
    <dbReference type="NCBI Taxonomy" id="536980"/>
    <lineage>
        <taxon>Bacteria</taxon>
        <taxon>Pseudomonadati</taxon>
        <taxon>Bacteroidota</taxon>
        <taxon>Chitinophagia</taxon>
        <taxon>Chitinophagales</taxon>
        <taxon>Chitinophagaceae</taxon>
        <taxon>Chitinophaga</taxon>
    </lineage>
</organism>